<keyword evidence="7" id="KW-1015">Disulfide bond</keyword>
<keyword evidence="3 8" id="KW-0812">Transmembrane</keyword>
<evidence type="ECO:0000313" key="9">
    <source>
        <dbReference type="EMBL" id="CAE1233156.1"/>
    </source>
</evidence>
<dbReference type="InterPro" id="IPR037272">
    <property type="entry name" value="SNS_sf"/>
</dbReference>
<keyword evidence="4 8" id="KW-1133">Transmembrane helix</keyword>
<feature type="binding site" evidence="6">
    <location>
        <position position="346"/>
    </location>
    <ligand>
        <name>Na(+)</name>
        <dbReference type="ChEBI" id="CHEBI:29101"/>
        <label>1</label>
    </ligand>
</feature>
<feature type="transmembrane region" description="Helical" evidence="8">
    <location>
        <begin position="229"/>
        <end position="248"/>
    </location>
</feature>
<evidence type="ECO:0000256" key="2">
    <source>
        <dbReference type="ARBA" id="ARBA00022448"/>
    </source>
</evidence>
<dbReference type="InterPro" id="IPR000175">
    <property type="entry name" value="Na/ntran_symport"/>
</dbReference>
<feature type="binding site" evidence="6">
    <location>
        <position position="411"/>
    </location>
    <ligand>
        <name>Na(+)</name>
        <dbReference type="ChEBI" id="CHEBI:29101"/>
        <label>1</label>
    </ligand>
</feature>
<keyword evidence="10" id="KW-1185">Reference proteome</keyword>
<feature type="transmembrane region" description="Helical" evidence="8">
    <location>
        <begin position="443"/>
        <end position="467"/>
    </location>
</feature>
<evidence type="ECO:0000256" key="1">
    <source>
        <dbReference type="ARBA" id="ARBA00004141"/>
    </source>
</evidence>
<comment type="subcellular location">
    <subcellularLocation>
        <location evidence="1">Membrane</location>
        <topology evidence="1">Multi-pass membrane protein</topology>
    </subcellularLocation>
</comment>
<dbReference type="PANTHER" id="PTHR11616:SF309">
    <property type="entry name" value="TRANSPORTER"/>
    <property type="match status" value="1"/>
</dbReference>
<evidence type="ECO:0000256" key="5">
    <source>
        <dbReference type="ARBA" id="ARBA00023136"/>
    </source>
</evidence>
<feature type="binding site" evidence="6">
    <location>
        <position position="414"/>
    </location>
    <ligand>
        <name>Na(+)</name>
        <dbReference type="ChEBI" id="CHEBI:29101"/>
        <label>1</label>
    </ligand>
</feature>
<feature type="transmembrane region" description="Helical" evidence="8">
    <location>
        <begin position="79"/>
        <end position="100"/>
    </location>
</feature>
<feature type="binding site" evidence="6">
    <location>
        <position position="314"/>
    </location>
    <ligand>
        <name>Na(+)</name>
        <dbReference type="ChEBI" id="CHEBI:29101"/>
        <label>1</label>
    </ligand>
</feature>
<evidence type="ECO:0000256" key="7">
    <source>
        <dbReference type="PIRSR" id="PIRSR600175-2"/>
    </source>
</evidence>
<dbReference type="PANTHER" id="PTHR11616">
    <property type="entry name" value="SODIUM/CHLORIDE DEPENDENT TRANSPORTER"/>
    <property type="match status" value="1"/>
</dbReference>
<protein>
    <submittedName>
        <fullName evidence="9">Uncharacterized protein</fullName>
    </submittedName>
</protein>
<keyword evidence="5 8" id="KW-0472">Membrane</keyword>
<feature type="transmembrane region" description="Helical" evidence="8">
    <location>
        <begin position="385"/>
        <end position="411"/>
    </location>
</feature>
<feature type="transmembrane region" description="Helical" evidence="8">
    <location>
        <begin position="311"/>
        <end position="331"/>
    </location>
</feature>
<feature type="disulfide bond" evidence="7">
    <location>
        <begin position="165"/>
        <end position="174"/>
    </location>
</feature>
<feature type="transmembrane region" description="Helical" evidence="8">
    <location>
        <begin position="340"/>
        <end position="365"/>
    </location>
</feature>
<keyword evidence="2" id="KW-0813">Transport</keyword>
<keyword evidence="6" id="KW-0915">Sodium</keyword>
<dbReference type="AlphaFoldDB" id="A0A812BK38"/>
<dbReference type="SUPFAM" id="SSF161070">
    <property type="entry name" value="SNF-like"/>
    <property type="match status" value="1"/>
</dbReference>
<proteinExistence type="predicted"/>
<feature type="transmembrane region" description="Helical" evidence="8">
    <location>
        <begin position="268"/>
        <end position="291"/>
    </location>
</feature>
<gene>
    <name evidence="9" type="ORF">SPHA_18824</name>
</gene>
<name>A0A812BK38_ACAPH</name>
<dbReference type="PRINTS" id="PR00176">
    <property type="entry name" value="NANEUSMPORT"/>
</dbReference>
<evidence type="ECO:0000256" key="4">
    <source>
        <dbReference type="ARBA" id="ARBA00022989"/>
    </source>
</evidence>
<evidence type="ECO:0000313" key="10">
    <source>
        <dbReference type="Proteomes" id="UP000597762"/>
    </source>
</evidence>
<dbReference type="Pfam" id="PF00209">
    <property type="entry name" value="SNF"/>
    <property type="match status" value="1"/>
</dbReference>
<reference evidence="9" key="1">
    <citation type="submission" date="2021-01" db="EMBL/GenBank/DDBJ databases">
        <authorList>
            <person name="Li R."/>
            <person name="Bekaert M."/>
        </authorList>
    </citation>
    <scope>NUCLEOTIDE SEQUENCE</scope>
    <source>
        <strain evidence="9">Farmed</strain>
    </source>
</reference>
<feature type="binding site" evidence="6">
    <location>
        <position position="415"/>
    </location>
    <ligand>
        <name>Na(+)</name>
        <dbReference type="ChEBI" id="CHEBI:29101"/>
        <label>1</label>
    </ligand>
</feature>
<evidence type="ECO:0000256" key="6">
    <source>
        <dbReference type="PIRSR" id="PIRSR600175-1"/>
    </source>
</evidence>
<dbReference type="Proteomes" id="UP000597762">
    <property type="component" value="Unassembled WGS sequence"/>
</dbReference>
<feature type="transmembrane region" description="Helical" evidence="8">
    <location>
        <begin position="12"/>
        <end position="33"/>
    </location>
</feature>
<comment type="caution">
    <text evidence="9">The sequence shown here is derived from an EMBL/GenBank/DDBJ whole genome shotgun (WGS) entry which is preliminary data.</text>
</comment>
<keyword evidence="6" id="KW-0479">Metal-binding</keyword>
<dbReference type="PROSITE" id="PS50267">
    <property type="entry name" value="NA_NEUROTRAN_SYMP_3"/>
    <property type="match status" value="1"/>
</dbReference>
<sequence>MLLTGLVTRVDFFFISFIAYKTNFSTFLFTQLVRLKVNKLLLKENVACDLVFFFSLFGHKRLLSLVSMVARRGVKNLNIGAFLIPYFICVIVGGVPLFYLEVAVGQFTGTSGLNAWRLCPILQGIGVASLIIVILLNIYYNIILMWSFRYMFASFTTGTLPWAKCGQVWNTCNCQLSNKASNMTVASEACNISVSVDNKTAERMFDSVTEYWEREVLRISSGVDNMGSFKWDLVLCLLLAWILVYVCICKGIKSSGKVMYVTATSPYLFMLILLINGALLPGAKEGFIYYLKPNFERLKELDVWVDAGTQIFFSYSISLGALTALGSYNLFKHNSYRDSIIFACTNSGTSLLAGLITFPVLGYMAHMQNKTIDDVVEKGPGLAFIAYPQAVATMPAAPLFSVLFFIMIILLGMDSQFVGVEAVITVFVDMFPQYLRRGYRKEIFIAVVCFISFLFGLPMCMEGGMYVFQLFDYYAASRILLLVALLNVSQLPGYTV</sequence>
<dbReference type="OrthoDB" id="6581954at2759"/>
<dbReference type="EMBL" id="CAHIKZ030000680">
    <property type="protein sequence ID" value="CAE1233156.1"/>
    <property type="molecule type" value="Genomic_DNA"/>
</dbReference>
<evidence type="ECO:0000256" key="8">
    <source>
        <dbReference type="SAM" id="Phobius"/>
    </source>
</evidence>
<evidence type="ECO:0000256" key="3">
    <source>
        <dbReference type="ARBA" id="ARBA00022692"/>
    </source>
</evidence>
<dbReference type="GO" id="GO:0046872">
    <property type="term" value="F:metal ion binding"/>
    <property type="evidence" value="ECO:0007669"/>
    <property type="project" value="UniProtKB-KW"/>
</dbReference>
<organism evidence="9 10">
    <name type="scientific">Acanthosepion pharaonis</name>
    <name type="common">Pharaoh cuttlefish</name>
    <name type="synonym">Sepia pharaonis</name>
    <dbReference type="NCBI Taxonomy" id="158019"/>
    <lineage>
        <taxon>Eukaryota</taxon>
        <taxon>Metazoa</taxon>
        <taxon>Spiralia</taxon>
        <taxon>Lophotrochozoa</taxon>
        <taxon>Mollusca</taxon>
        <taxon>Cephalopoda</taxon>
        <taxon>Coleoidea</taxon>
        <taxon>Decapodiformes</taxon>
        <taxon>Sepiida</taxon>
        <taxon>Sepiina</taxon>
        <taxon>Sepiidae</taxon>
        <taxon>Acanthosepion</taxon>
    </lineage>
</organism>
<dbReference type="GO" id="GO:0035725">
    <property type="term" value="P:sodium ion transmembrane transport"/>
    <property type="evidence" value="ECO:0007669"/>
    <property type="project" value="TreeGrafter"/>
</dbReference>
<feature type="transmembrane region" description="Helical" evidence="8">
    <location>
        <begin position="121"/>
        <end position="142"/>
    </location>
</feature>
<dbReference type="GO" id="GO:0005886">
    <property type="term" value="C:plasma membrane"/>
    <property type="evidence" value="ECO:0007669"/>
    <property type="project" value="TreeGrafter"/>
</dbReference>
<accession>A0A812BK38</accession>
<dbReference type="GO" id="GO:0006865">
    <property type="term" value="P:amino acid transport"/>
    <property type="evidence" value="ECO:0007669"/>
    <property type="project" value="TreeGrafter"/>
</dbReference>